<evidence type="ECO:0000256" key="1">
    <source>
        <dbReference type="SAM" id="Phobius"/>
    </source>
</evidence>
<keyword evidence="3" id="KW-1185">Reference proteome</keyword>
<dbReference type="PATRIC" id="fig|1423807.3.peg.2259"/>
<dbReference type="STRING" id="1423807.FD16_GL002199"/>
<feature type="transmembrane region" description="Helical" evidence="1">
    <location>
        <begin position="139"/>
        <end position="156"/>
    </location>
</feature>
<dbReference type="AlphaFoldDB" id="A0A0R1WF57"/>
<reference evidence="2 3" key="1">
    <citation type="journal article" date="2015" name="Genome Announc.">
        <title>Expanding the biotechnology potential of lactobacilli through comparative genomics of 213 strains and associated genera.</title>
        <authorList>
            <person name="Sun Z."/>
            <person name="Harris H.M."/>
            <person name="McCann A."/>
            <person name="Guo C."/>
            <person name="Argimon S."/>
            <person name="Zhang W."/>
            <person name="Yang X."/>
            <person name="Jeffery I.B."/>
            <person name="Cooney J.C."/>
            <person name="Kagawa T.F."/>
            <person name="Liu W."/>
            <person name="Song Y."/>
            <person name="Salvetti E."/>
            <person name="Wrobel A."/>
            <person name="Rasinkangas P."/>
            <person name="Parkhill J."/>
            <person name="Rea M.C."/>
            <person name="O'Sullivan O."/>
            <person name="Ritari J."/>
            <person name="Douillard F.P."/>
            <person name="Paul Ross R."/>
            <person name="Yang R."/>
            <person name="Briner A.E."/>
            <person name="Felis G.E."/>
            <person name="de Vos W.M."/>
            <person name="Barrangou R."/>
            <person name="Klaenhammer T.R."/>
            <person name="Caufield P.W."/>
            <person name="Cui Y."/>
            <person name="Zhang H."/>
            <person name="O'Toole P.W."/>
        </authorList>
    </citation>
    <scope>NUCLEOTIDE SEQUENCE [LARGE SCALE GENOMIC DNA]</scope>
    <source>
        <strain evidence="2 3">DSM 5007</strain>
    </source>
</reference>
<name>A0A0R1WF57_9LACO</name>
<sequence>MGNRPARVSGDPPNFLERLLAFLSAPGFCVLYVFLIWFFLWGFKHKLIAFWSLITFFSGEIIFILIRLMTYRSLPTGHPKNLSMSSFPNHHLFSLGIIFYIVYIAVIPLIRSIWQKYLLIFCMLAIAAILLVAEIKLKIAYPLDLFASVSLVYLWMQIAQLIYTKWFGNLWDIQIFKNSDYN</sequence>
<dbReference type="Proteomes" id="UP000051820">
    <property type="component" value="Unassembled WGS sequence"/>
</dbReference>
<evidence type="ECO:0000313" key="2">
    <source>
        <dbReference type="EMBL" id="KRM12684.1"/>
    </source>
</evidence>
<feature type="transmembrane region" description="Helical" evidence="1">
    <location>
        <begin position="47"/>
        <end position="70"/>
    </location>
</feature>
<gene>
    <name evidence="2" type="ORF">FD16_GL002199</name>
</gene>
<keyword evidence="1" id="KW-0812">Transmembrane</keyword>
<feature type="transmembrane region" description="Helical" evidence="1">
    <location>
        <begin position="117"/>
        <end position="133"/>
    </location>
</feature>
<accession>A0A0R1WF57</accession>
<feature type="transmembrane region" description="Helical" evidence="1">
    <location>
        <begin position="90"/>
        <end position="110"/>
    </location>
</feature>
<protein>
    <submittedName>
        <fullName evidence="2">Phosphatase</fullName>
    </submittedName>
</protein>
<keyword evidence="1" id="KW-0472">Membrane</keyword>
<feature type="transmembrane region" description="Helical" evidence="1">
    <location>
        <begin position="20"/>
        <end position="40"/>
    </location>
</feature>
<comment type="caution">
    <text evidence="2">The sequence shown here is derived from an EMBL/GenBank/DDBJ whole genome shotgun (WGS) entry which is preliminary data.</text>
</comment>
<evidence type="ECO:0000313" key="3">
    <source>
        <dbReference type="Proteomes" id="UP000051820"/>
    </source>
</evidence>
<dbReference type="EMBL" id="AZGF01000006">
    <property type="protein sequence ID" value="KRM12684.1"/>
    <property type="molecule type" value="Genomic_DNA"/>
</dbReference>
<proteinExistence type="predicted"/>
<organism evidence="2 3">
    <name type="scientific">Paucilactobacillus suebicus DSM 5007 = KCTC 3549</name>
    <dbReference type="NCBI Taxonomy" id="1423807"/>
    <lineage>
        <taxon>Bacteria</taxon>
        <taxon>Bacillati</taxon>
        <taxon>Bacillota</taxon>
        <taxon>Bacilli</taxon>
        <taxon>Lactobacillales</taxon>
        <taxon>Lactobacillaceae</taxon>
        <taxon>Paucilactobacillus</taxon>
    </lineage>
</organism>
<keyword evidence="1" id="KW-1133">Transmembrane helix</keyword>